<dbReference type="InterPro" id="IPR005548">
    <property type="entry name" value="Cell_div_FtsQ/DivIB_C"/>
</dbReference>
<reference evidence="12 13" key="1">
    <citation type="submission" date="2019-05" db="EMBL/GenBank/DDBJ databases">
        <title>Genome of Alcanivorax gelatiniphagus, an oil degrading marine bacteria.</title>
        <authorList>
            <person name="Kwon K.K."/>
        </authorList>
    </citation>
    <scope>NUCLEOTIDE SEQUENCE [LARGE SCALE GENOMIC DNA]</scope>
    <source>
        <strain evidence="12 13">MEBiC 08158</strain>
    </source>
</reference>
<dbReference type="InterPro" id="IPR013685">
    <property type="entry name" value="POTRA_FtsQ_type"/>
</dbReference>
<evidence type="ECO:0000256" key="6">
    <source>
        <dbReference type="ARBA" id="ARBA00022989"/>
    </source>
</evidence>
<feature type="domain" description="POTRA" evidence="11">
    <location>
        <begin position="86"/>
        <end position="156"/>
    </location>
</feature>
<keyword evidence="3 9" id="KW-0997">Cell inner membrane</keyword>
<keyword evidence="13" id="KW-1185">Reference proteome</keyword>
<comment type="subcellular location">
    <subcellularLocation>
        <location evidence="9">Cell inner membrane</location>
        <topology evidence="9">Single-pass type II membrane protein</topology>
    </subcellularLocation>
    <subcellularLocation>
        <location evidence="1">Membrane</location>
    </subcellularLocation>
    <text evidence="9">Localizes to the division septum.</text>
</comment>
<gene>
    <name evidence="9" type="primary">ftsQ</name>
    <name evidence="12" type="ORF">FGS76_18420</name>
</gene>
<keyword evidence="7 9" id="KW-0472">Membrane</keyword>
<evidence type="ECO:0000256" key="3">
    <source>
        <dbReference type="ARBA" id="ARBA00022519"/>
    </source>
</evidence>
<proteinExistence type="inferred from homology"/>
<accession>A0ABY2XGR9</accession>
<sequence>MGFLRAAGIAAKAAPAALDRLVGSRGAKRGARNAAPQRGARRQVAKPPRVPLRERLAGAVPGVLASLVAVVLVAAVIWLPRVLDQYPIRKVGVDGVTDVRRQQQVQTALAALVRDANYFSLPLEAIYQRAASLSWVSDVSVRRQWPDTVKLIITEREPVAVWNDSVLVSRNGEPFQALKQYDLTGLPRLNGPDQRLEAVMGFYHSMSKLLREVGLNIERMEVNARLTARLTLDNQMQVVVDRENYVGKLRRFTRLYRGVLSTDSRGVARVDLRYADGIAVTWRDQKA</sequence>
<dbReference type="InterPro" id="IPR034746">
    <property type="entry name" value="POTRA"/>
</dbReference>
<evidence type="ECO:0000256" key="1">
    <source>
        <dbReference type="ARBA" id="ARBA00004370"/>
    </source>
</evidence>
<keyword evidence="8 9" id="KW-0131">Cell cycle</keyword>
<comment type="caution">
    <text evidence="12">The sequence shown here is derived from an EMBL/GenBank/DDBJ whole genome shotgun (WGS) entry which is preliminary data.</text>
</comment>
<comment type="subunit">
    <text evidence="9">Part of a complex composed of FtsB, FtsL and FtsQ.</text>
</comment>
<dbReference type="PANTHER" id="PTHR35851">
    <property type="entry name" value="CELL DIVISION PROTEIN FTSQ"/>
    <property type="match status" value="1"/>
</dbReference>
<evidence type="ECO:0000259" key="11">
    <source>
        <dbReference type="PROSITE" id="PS51779"/>
    </source>
</evidence>
<dbReference type="Gene3D" id="3.10.20.310">
    <property type="entry name" value="membrane protein fhac"/>
    <property type="match status" value="1"/>
</dbReference>
<evidence type="ECO:0000256" key="4">
    <source>
        <dbReference type="ARBA" id="ARBA00022618"/>
    </source>
</evidence>
<organism evidence="12 13">
    <name type="scientific">Alloalcanivorax gelatiniphagus</name>
    <dbReference type="NCBI Taxonomy" id="1194167"/>
    <lineage>
        <taxon>Bacteria</taxon>
        <taxon>Pseudomonadati</taxon>
        <taxon>Pseudomonadota</taxon>
        <taxon>Gammaproteobacteria</taxon>
        <taxon>Oceanospirillales</taxon>
        <taxon>Alcanivoracaceae</taxon>
        <taxon>Alloalcanivorax</taxon>
    </lineage>
</organism>
<feature type="transmembrane region" description="Helical" evidence="9">
    <location>
        <begin position="56"/>
        <end position="79"/>
    </location>
</feature>
<dbReference type="InterPro" id="IPR026579">
    <property type="entry name" value="FtsQ"/>
</dbReference>
<dbReference type="PROSITE" id="PS51779">
    <property type="entry name" value="POTRA"/>
    <property type="match status" value="1"/>
</dbReference>
<protein>
    <recommendedName>
        <fullName evidence="9">Cell division protein FtsQ</fullName>
    </recommendedName>
</protein>
<evidence type="ECO:0000256" key="7">
    <source>
        <dbReference type="ARBA" id="ARBA00023136"/>
    </source>
</evidence>
<dbReference type="HAMAP" id="MF_00911">
    <property type="entry name" value="FtsQ_subfam"/>
    <property type="match status" value="1"/>
</dbReference>
<keyword evidence="5 9" id="KW-0812">Transmembrane</keyword>
<keyword evidence="2 9" id="KW-1003">Cell membrane</keyword>
<dbReference type="Pfam" id="PF03799">
    <property type="entry name" value="FtsQ_DivIB_C"/>
    <property type="match status" value="1"/>
</dbReference>
<dbReference type="InterPro" id="IPR045335">
    <property type="entry name" value="FtsQ_C_sf"/>
</dbReference>
<dbReference type="Gene3D" id="3.40.50.11690">
    <property type="entry name" value="Cell division protein FtsQ/DivIB"/>
    <property type="match status" value="1"/>
</dbReference>
<name>A0ABY2XGR9_9GAMM</name>
<dbReference type="PANTHER" id="PTHR35851:SF1">
    <property type="entry name" value="CELL DIVISION PROTEIN FTSQ"/>
    <property type="match status" value="1"/>
</dbReference>
<evidence type="ECO:0000256" key="10">
    <source>
        <dbReference type="SAM" id="MobiDB-lite"/>
    </source>
</evidence>
<evidence type="ECO:0000256" key="5">
    <source>
        <dbReference type="ARBA" id="ARBA00022692"/>
    </source>
</evidence>
<keyword evidence="4 9" id="KW-0132">Cell division</keyword>
<dbReference type="EMBL" id="VCQT01000046">
    <property type="protein sequence ID" value="TMW10511.1"/>
    <property type="molecule type" value="Genomic_DNA"/>
</dbReference>
<dbReference type="Pfam" id="PF08478">
    <property type="entry name" value="POTRA_1"/>
    <property type="match status" value="1"/>
</dbReference>
<comment type="similarity">
    <text evidence="9">Belongs to the FtsQ/DivIB family. FtsQ subfamily.</text>
</comment>
<comment type="function">
    <text evidence="9">Essential cell division protein. May link together the upstream cell division proteins, which are predominantly cytoplasmic, with the downstream cell division proteins, which are predominantly periplasmic. May control correct divisome assembly.</text>
</comment>
<evidence type="ECO:0000256" key="8">
    <source>
        <dbReference type="ARBA" id="ARBA00023306"/>
    </source>
</evidence>
<evidence type="ECO:0000313" key="13">
    <source>
        <dbReference type="Proteomes" id="UP000739180"/>
    </source>
</evidence>
<keyword evidence="6 9" id="KW-1133">Transmembrane helix</keyword>
<feature type="region of interest" description="Disordered" evidence="10">
    <location>
        <begin position="27"/>
        <end position="47"/>
    </location>
</feature>
<dbReference type="Proteomes" id="UP000739180">
    <property type="component" value="Unassembled WGS sequence"/>
</dbReference>
<evidence type="ECO:0000256" key="9">
    <source>
        <dbReference type="HAMAP-Rule" id="MF_00911"/>
    </source>
</evidence>
<evidence type="ECO:0000256" key="2">
    <source>
        <dbReference type="ARBA" id="ARBA00022475"/>
    </source>
</evidence>
<evidence type="ECO:0000313" key="12">
    <source>
        <dbReference type="EMBL" id="TMW10511.1"/>
    </source>
</evidence>